<organism evidence="2 3">
    <name type="scientific">Zunongwangia endophytica</name>
    <dbReference type="NCBI Taxonomy" id="1808945"/>
    <lineage>
        <taxon>Bacteria</taxon>
        <taxon>Pseudomonadati</taxon>
        <taxon>Bacteroidota</taxon>
        <taxon>Flavobacteriia</taxon>
        <taxon>Flavobacteriales</taxon>
        <taxon>Flavobacteriaceae</taxon>
        <taxon>Zunongwangia</taxon>
    </lineage>
</organism>
<gene>
    <name evidence="1" type="ORF">ACFOS1_11880</name>
    <name evidence="2" type="ORF">ACFOS1_15085</name>
</gene>
<protein>
    <recommendedName>
        <fullName evidence="4">N-acetyltransferase domain-containing protein</fullName>
    </recommendedName>
</protein>
<reference evidence="2" key="1">
    <citation type="journal article" date="2014" name="Int. J. Syst. Evol. Microbiol.">
        <title>Complete genome of a new Firmicutes species belonging to the dominant human colonic microbiota ('Ruminococcus bicirculans') reveals two chromosomes and a selective capacity to utilize plant glucans.</title>
        <authorList>
            <consortium name="NISC Comparative Sequencing Program"/>
            <person name="Wegmann U."/>
            <person name="Louis P."/>
            <person name="Goesmann A."/>
            <person name="Henrissat B."/>
            <person name="Duncan S.H."/>
            <person name="Flint H.J."/>
        </authorList>
    </citation>
    <scope>NUCLEOTIDE SEQUENCE</scope>
    <source>
        <strain evidence="2">CECT 9128</strain>
    </source>
</reference>
<reference evidence="2" key="3">
    <citation type="submission" date="2024-09" db="EMBL/GenBank/DDBJ databases">
        <authorList>
            <person name="Sun Q."/>
            <person name="Mori K."/>
        </authorList>
    </citation>
    <scope>NUCLEOTIDE SEQUENCE</scope>
    <source>
        <strain evidence="2">CECT 9128</strain>
    </source>
</reference>
<name>A0ABV8HD44_9FLAO</name>
<evidence type="ECO:0000313" key="3">
    <source>
        <dbReference type="Proteomes" id="UP001595793"/>
    </source>
</evidence>
<evidence type="ECO:0008006" key="4">
    <source>
        <dbReference type="Google" id="ProtNLM"/>
    </source>
</evidence>
<dbReference type="RefSeq" id="WP_290231264.1">
    <property type="nucleotide sequence ID" value="NZ_JAUFPZ010000002.1"/>
</dbReference>
<evidence type="ECO:0000313" key="2">
    <source>
        <dbReference type="EMBL" id="MFC4028742.1"/>
    </source>
</evidence>
<comment type="caution">
    <text evidence="2">The sequence shown here is derived from an EMBL/GenBank/DDBJ whole genome shotgun (WGS) entry which is preliminary data.</text>
</comment>
<dbReference type="EMBL" id="JBHSAS010000011">
    <property type="protein sequence ID" value="MFC4028742.1"/>
    <property type="molecule type" value="Genomic_DNA"/>
</dbReference>
<evidence type="ECO:0000313" key="1">
    <source>
        <dbReference type="EMBL" id="MFC4028109.1"/>
    </source>
</evidence>
<reference evidence="3" key="2">
    <citation type="journal article" date="2019" name="Int. J. Syst. Evol. Microbiol.">
        <title>The Global Catalogue of Microorganisms (GCM) 10K type strain sequencing project: providing services to taxonomists for standard genome sequencing and annotation.</title>
        <authorList>
            <consortium name="The Broad Institute Genomics Platform"/>
            <consortium name="The Broad Institute Genome Sequencing Center for Infectious Disease"/>
            <person name="Wu L."/>
            <person name="Ma J."/>
        </authorList>
    </citation>
    <scope>NUCLEOTIDE SEQUENCE [LARGE SCALE GENOMIC DNA]</scope>
    <source>
        <strain evidence="3">CECT 9128</strain>
    </source>
</reference>
<keyword evidence="3" id="KW-1185">Reference proteome</keyword>
<accession>A0ABV8HD44</accession>
<dbReference type="EMBL" id="JBHSAS010000006">
    <property type="protein sequence ID" value="MFC4028109.1"/>
    <property type="molecule type" value="Genomic_DNA"/>
</dbReference>
<proteinExistence type="predicted"/>
<sequence>MILERKNNLALDIKELNAMDLNNIASMFLPKTSHVAQNNEQADPYVGKLLTFLSAELNLEQKKTQNYHLLWSRKEETIGFVSVTNINQGREAKIKFTLFEHVNLSKEESENSITSSVERIFEKFDLQRLIVTIDTKNENQPEKDLLNLYKYYPIGLLHLEGSKKDYVILRDDKNSSTRPFYFL</sequence>
<dbReference type="Proteomes" id="UP001595793">
    <property type="component" value="Unassembled WGS sequence"/>
</dbReference>